<evidence type="ECO:0000313" key="2">
    <source>
        <dbReference type="EMBL" id="KAG1762749.1"/>
    </source>
</evidence>
<sequence>MDDSDENERAEIVDGDYFMDGTYGEAQGEVNCEMEWRGGVGGGADSNSDLDDGIPAEPEWEPPMPDPAGDWPQAQENEVADEDHDHDARLQVQEHTQGHHGYVAIPYPDSRAGQEINQHGGNDAANARYSFQLDDKDNIYFPFCSQTEWEIARWAKLRGPSSTAFTDLLAIDGVSSNKFVEEPLQ</sequence>
<keyword evidence="3" id="KW-1185">Reference proteome</keyword>
<dbReference type="AlphaFoldDB" id="A0A9P6ZG23"/>
<gene>
    <name evidence="2" type="ORF">EV702DRAFT_1206159</name>
</gene>
<proteinExistence type="predicted"/>
<feature type="compositionally biased region" description="Acidic residues" evidence="1">
    <location>
        <begin position="48"/>
        <end position="60"/>
    </location>
</feature>
<reference evidence="2" key="1">
    <citation type="journal article" date="2020" name="New Phytol.">
        <title>Comparative genomics reveals dynamic genome evolution in host specialist ectomycorrhizal fungi.</title>
        <authorList>
            <person name="Lofgren L.A."/>
            <person name="Nguyen N.H."/>
            <person name="Vilgalys R."/>
            <person name="Ruytinx J."/>
            <person name="Liao H.L."/>
            <person name="Branco S."/>
            <person name="Kuo A."/>
            <person name="LaButti K."/>
            <person name="Lipzen A."/>
            <person name="Andreopoulos W."/>
            <person name="Pangilinan J."/>
            <person name="Riley R."/>
            <person name="Hundley H."/>
            <person name="Na H."/>
            <person name="Barry K."/>
            <person name="Grigoriev I.V."/>
            <person name="Stajich J.E."/>
            <person name="Kennedy P.G."/>
        </authorList>
    </citation>
    <scope>NUCLEOTIDE SEQUENCE</scope>
    <source>
        <strain evidence="2">DOB743</strain>
    </source>
</reference>
<evidence type="ECO:0000313" key="3">
    <source>
        <dbReference type="Proteomes" id="UP000714275"/>
    </source>
</evidence>
<dbReference type="Proteomes" id="UP000714275">
    <property type="component" value="Unassembled WGS sequence"/>
</dbReference>
<accession>A0A9P6ZG23</accession>
<dbReference type="EMBL" id="JABBWD010000209">
    <property type="protein sequence ID" value="KAG1762749.1"/>
    <property type="molecule type" value="Genomic_DNA"/>
</dbReference>
<name>A0A9P6ZG23_9AGAM</name>
<dbReference type="OrthoDB" id="2692994at2759"/>
<organism evidence="2 3">
    <name type="scientific">Suillus placidus</name>
    <dbReference type="NCBI Taxonomy" id="48579"/>
    <lineage>
        <taxon>Eukaryota</taxon>
        <taxon>Fungi</taxon>
        <taxon>Dikarya</taxon>
        <taxon>Basidiomycota</taxon>
        <taxon>Agaricomycotina</taxon>
        <taxon>Agaricomycetes</taxon>
        <taxon>Agaricomycetidae</taxon>
        <taxon>Boletales</taxon>
        <taxon>Suillineae</taxon>
        <taxon>Suillaceae</taxon>
        <taxon>Suillus</taxon>
    </lineage>
</organism>
<comment type="caution">
    <text evidence="2">The sequence shown here is derived from an EMBL/GenBank/DDBJ whole genome shotgun (WGS) entry which is preliminary data.</text>
</comment>
<feature type="region of interest" description="Disordered" evidence="1">
    <location>
        <begin position="1"/>
        <end position="84"/>
    </location>
</feature>
<protein>
    <submittedName>
        <fullName evidence="2">Uncharacterized protein</fullName>
    </submittedName>
</protein>
<evidence type="ECO:0000256" key="1">
    <source>
        <dbReference type="SAM" id="MobiDB-lite"/>
    </source>
</evidence>